<feature type="compositionally biased region" description="Low complexity" evidence="1">
    <location>
        <begin position="46"/>
        <end position="64"/>
    </location>
</feature>
<keyword evidence="3" id="KW-1185">Reference proteome</keyword>
<dbReference type="EMBL" id="JALJOQ010000086">
    <property type="protein sequence ID" value="KAK9799834.1"/>
    <property type="molecule type" value="Genomic_DNA"/>
</dbReference>
<sequence>MTLTSDGSVRIWIEVVLSPTFGPDVSALHSRSPHGSPRGSPKKKSAAASPQNPGPASSAPATGPSQANLCVGLVVQPPEVQRALQSPAGLRGAPAPSAPAARRLPRAMLWGHHHGDLGWPGSAGSDMCQVACSVTSHQGDAPVLQVVESRGPEWRTLRLETVEDDATMPEAHLVHQPSSGQPLVWKIAVRTSQHYCPGADYL</sequence>
<name>A0AAW1NZG4_9CHLO</name>
<organism evidence="2 3">
    <name type="scientific">Symbiochloris irregularis</name>
    <dbReference type="NCBI Taxonomy" id="706552"/>
    <lineage>
        <taxon>Eukaryota</taxon>
        <taxon>Viridiplantae</taxon>
        <taxon>Chlorophyta</taxon>
        <taxon>core chlorophytes</taxon>
        <taxon>Trebouxiophyceae</taxon>
        <taxon>Trebouxiales</taxon>
        <taxon>Trebouxiaceae</taxon>
        <taxon>Symbiochloris</taxon>
    </lineage>
</organism>
<dbReference type="Proteomes" id="UP001465755">
    <property type="component" value="Unassembled WGS sequence"/>
</dbReference>
<dbReference type="AlphaFoldDB" id="A0AAW1NZG4"/>
<evidence type="ECO:0000313" key="3">
    <source>
        <dbReference type="Proteomes" id="UP001465755"/>
    </source>
</evidence>
<evidence type="ECO:0000256" key="1">
    <source>
        <dbReference type="SAM" id="MobiDB-lite"/>
    </source>
</evidence>
<comment type="caution">
    <text evidence="2">The sequence shown here is derived from an EMBL/GenBank/DDBJ whole genome shotgun (WGS) entry which is preliminary data.</text>
</comment>
<proteinExistence type="predicted"/>
<feature type="region of interest" description="Disordered" evidence="1">
    <location>
        <begin position="26"/>
        <end position="64"/>
    </location>
</feature>
<gene>
    <name evidence="2" type="ORF">WJX73_007248</name>
</gene>
<evidence type="ECO:0000313" key="2">
    <source>
        <dbReference type="EMBL" id="KAK9799834.1"/>
    </source>
</evidence>
<feature type="compositionally biased region" description="Low complexity" evidence="1">
    <location>
        <begin position="29"/>
        <end position="39"/>
    </location>
</feature>
<reference evidence="2 3" key="1">
    <citation type="journal article" date="2024" name="Nat. Commun.">
        <title>Phylogenomics reveals the evolutionary origins of lichenization in chlorophyte algae.</title>
        <authorList>
            <person name="Puginier C."/>
            <person name="Libourel C."/>
            <person name="Otte J."/>
            <person name="Skaloud P."/>
            <person name="Haon M."/>
            <person name="Grisel S."/>
            <person name="Petersen M."/>
            <person name="Berrin J.G."/>
            <person name="Delaux P.M."/>
            <person name="Dal Grande F."/>
            <person name="Keller J."/>
        </authorList>
    </citation>
    <scope>NUCLEOTIDE SEQUENCE [LARGE SCALE GENOMIC DNA]</scope>
    <source>
        <strain evidence="2 3">SAG 2036</strain>
    </source>
</reference>
<protein>
    <submittedName>
        <fullName evidence="2">Uncharacterized protein</fullName>
    </submittedName>
</protein>
<accession>A0AAW1NZG4</accession>